<proteinExistence type="predicted"/>
<reference evidence="2" key="2">
    <citation type="journal article" date="2011" name="Microb. Ecol.">
        <title>Taxonomic and Functional Metagenomic Profiling of the Microbial Community in the Anoxic Sediment of a Sub-saline Shallow Lake (Laguna de Carrizo, Central Spain).</title>
        <authorList>
            <person name="Ferrer M."/>
            <person name="Guazzaroni M.E."/>
            <person name="Richter M."/>
            <person name="Garcia-Salamanca A."/>
            <person name="Yarza P."/>
            <person name="Suarez-Suarez A."/>
            <person name="Solano J."/>
            <person name="Alcaide M."/>
            <person name="van Dillewijn P."/>
            <person name="Molina-Henares M.A."/>
            <person name="Lopez-Cortes N."/>
            <person name="Al-Ramahi Y."/>
            <person name="Guerrero C."/>
            <person name="Acosta A."/>
            <person name="de Eugenio L.I."/>
            <person name="Martinez V."/>
            <person name="Marques S."/>
            <person name="Rojo F."/>
            <person name="Santero E."/>
            <person name="Genilloud O."/>
            <person name="Perez-Perez J."/>
            <person name="Rossello-Mora R."/>
            <person name="Ramos J.L."/>
        </authorList>
    </citation>
    <scope>NUCLEOTIDE SEQUENCE</scope>
</reference>
<keyword evidence="1" id="KW-0472">Membrane</keyword>
<sequence>MKKKVVIGIGAGMILLIGLLFYFEYPNKEEYDITQEKQITFISSLIKNLEECQGYSKFSPREKALEVGYSQFCFDSTDIDNTNLSKLEALENLKGILIDENISSNYNYYAECNLLWEFNYQKVVVRLNHATIRVYECKDKFYITSSSYPGPPTVRAYRIRLSEEIINKLKE</sequence>
<protein>
    <submittedName>
        <fullName evidence="2">Uncharacterized protein</fullName>
    </submittedName>
</protein>
<keyword evidence="1" id="KW-1133">Transmembrane helix</keyword>
<name>D9PEV3_9ZZZZ</name>
<gene>
    <name evidence="2" type="ORF">LDC_0031</name>
</gene>
<organism evidence="2">
    <name type="scientific">sediment metagenome</name>
    <dbReference type="NCBI Taxonomy" id="749907"/>
    <lineage>
        <taxon>unclassified sequences</taxon>
        <taxon>metagenomes</taxon>
        <taxon>ecological metagenomes</taxon>
    </lineage>
</organism>
<dbReference type="AlphaFoldDB" id="D9PEV3"/>
<dbReference type="EMBL" id="ADZX01000003">
    <property type="protein sequence ID" value="EFK97889.1"/>
    <property type="molecule type" value="Genomic_DNA"/>
</dbReference>
<reference evidence="2" key="1">
    <citation type="submission" date="2010-07" db="EMBL/GenBank/DDBJ databases">
        <authorList>
            <consortium name="CONSOLIDER consortium CSD2007-00005"/>
            <person name="Guazzaroni M.-E."/>
            <person name="Richter M."/>
            <person name="Garcia-Salamanca A."/>
            <person name="Yarza P."/>
            <person name="Ferrer M."/>
        </authorList>
    </citation>
    <scope>NUCLEOTIDE SEQUENCE</scope>
</reference>
<accession>D9PEV3</accession>
<feature type="transmembrane region" description="Helical" evidence="1">
    <location>
        <begin position="5"/>
        <end position="23"/>
    </location>
</feature>
<comment type="caution">
    <text evidence="2">The sequence shown here is derived from an EMBL/GenBank/DDBJ whole genome shotgun (WGS) entry which is preliminary data.</text>
</comment>
<keyword evidence="1" id="KW-0812">Transmembrane</keyword>
<evidence type="ECO:0000313" key="2">
    <source>
        <dbReference type="EMBL" id="EFK97889.1"/>
    </source>
</evidence>
<evidence type="ECO:0000256" key="1">
    <source>
        <dbReference type="SAM" id="Phobius"/>
    </source>
</evidence>